<name>B6QDM3_TALMQ</name>
<dbReference type="VEuPathDB" id="FungiDB:PMAA_078380"/>
<reference evidence="3" key="1">
    <citation type="journal article" date="2015" name="Genome Announc.">
        <title>Genome sequence of the AIDS-associated pathogen Penicillium marneffei (ATCC18224) and its near taxonomic relative Talaromyces stipitatus (ATCC10500).</title>
        <authorList>
            <person name="Nierman W.C."/>
            <person name="Fedorova-Abrams N.D."/>
            <person name="Andrianopoulos A."/>
        </authorList>
    </citation>
    <scope>NUCLEOTIDE SEQUENCE [LARGE SCALE GENOMIC DNA]</scope>
    <source>
        <strain evidence="3">ATCC 18224 / CBS 334.59 / QM 7333</strain>
    </source>
</reference>
<organism evidence="2 3">
    <name type="scientific">Talaromyces marneffei (strain ATCC 18224 / CBS 334.59 / QM 7333)</name>
    <name type="common">Penicillium marneffei</name>
    <dbReference type="NCBI Taxonomy" id="441960"/>
    <lineage>
        <taxon>Eukaryota</taxon>
        <taxon>Fungi</taxon>
        <taxon>Dikarya</taxon>
        <taxon>Ascomycota</taxon>
        <taxon>Pezizomycotina</taxon>
        <taxon>Eurotiomycetes</taxon>
        <taxon>Eurotiomycetidae</taxon>
        <taxon>Eurotiales</taxon>
        <taxon>Trichocomaceae</taxon>
        <taxon>Talaromyces</taxon>
        <taxon>Talaromyces sect. Talaromyces</taxon>
    </lineage>
</organism>
<sequence>MLKEETIGHRLWISSTWTDTAEGKGKDIRLLEYACGPGHISRTLEPFVTKCHGLDVSENMVAVYNQRVQEAGISSEKMSAKVGDLLAENMAQDLQGPEYHDLDVIVVSMALHHFPNPQLAMKRLADRLKRGGVLWIVEMLEESHSADEHKRISPESEETIHKHGFGVDEMKGLFLGAGFGETEVKVLDRPLEMTIHGHDLKKTIIFARGSKL</sequence>
<dbReference type="Proteomes" id="UP000001294">
    <property type="component" value="Unassembled WGS sequence"/>
</dbReference>
<dbReference type="Pfam" id="PF13489">
    <property type="entry name" value="Methyltransf_23"/>
    <property type="match status" value="1"/>
</dbReference>
<protein>
    <recommendedName>
        <fullName evidence="4">Methyltransferase domain-containing protein</fullName>
    </recommendedName>
</protein>
<dbReference type="AlphaFoldDB" id="B6QDM3"/>
<dbReference type="PANTHER" id="PTHR43861:SF3">
    <property type="entry name" value="PUTATIVE (AFU_ORTHOLOGUE AFUA_2G14390)-RELATED"/>
    <property type="match status" value="1"/>
</dbReference>
<dbReference type="STRING" id="441960.B6QDM3"/>
<dbReference type="InterPro" id="IPR029063">
    <property type="entry name" value="SAM-dependent_MTases_sf"/>
</dbReference>
<dbReference type="PhylomeDB" id="B6QDM3"/>
<dbReference type="SUPFAM" id="SSF53335">
    <property type="entry name" value="S-adenosyl-L-methionine-dependent methyltransferases"/>
    <property type="match status" value="1"/>
</dbReference>
<evidence type="ECO:0000256" key="1">
    <source>
        <dbReference type="ARBA" id="ARBA00022679"/>
    </source>
</evidence>
<dbReference type="HOGENOM" id="CLU_037990_1_0_1"/>
<dbReference type="OrthoDB" id="66144at2759"/>
<evidence type="ECO:0008006" key="4">
    <source>
        <dbReference type="Google" id="ProtNLM"/>
    </source>
</evidence>
<keyword evidence="3" id="KW-1185">Reference proteome</keyword>
<proteinExistence type="predicted"/>
<dbReference type="CDD" id="cd02440">
    <property type="entry name" value="AdoMet_MTases"/>
    <property type="match status" value="1"/>
</dbReference>
<dbReference type="GO" id="GO:0016740">
    <property type="term" value="F:transferase activity"/>
    <property type="evidence" value="ECO:0007669"/>
    <property type="project" value="UniProtKB-KW"/>
</dbReference>
<accession>B6QDM3</accession>
<dbReference type="Gene3D" id="3.40.50.150">
    <property type="entry name" value="Vaccinia Virus protein VP39"/>
    <property type="match status" value="1"/>
</dbReference>
<dbReference type="PANTHER" id="PTHR43861">
    <property type="entry name" value="TRANS-ACONITATE 2-METHYLTRANSFERASE-RELATED"/>
    <property type="match status" value="1"/>
</dbReference>
<gene>
    <name evidence="2" type="ORF">PMAA_078380</name>
</gene>
<keyword evidence="1" id="KW-0808">Transferase</keyword>
<evidence type="ECO:0000313" key="3">
    <source>
        <dbReference type="Proteomes" id="UP000001294"/>
    </source>
</evidence>
<dbReference type="EMBL" id="DS995901">
    <property type="protein sequence ID" value="EEA23809.1"/>
    <property type="molecule type" value="Genomic_DNA"/>
</dbReference>
<evidence type="ECO:0000313" key="2">
    <source>
        <dbReference type="EMBL" id="EEA23809.1"/>
    </source>
</evidence>